<gene>
    <name evidence="1" type="ORF">AGLY_015167</name>
</gene>
<sequence>MYNGILEEDKHDKHGKHRRAISLEVKDSIRSHITFFPAIASHYCTSTTSKKFIDGTLCINFVEQCINEKKSYEYNISFYSPKKDLCMYCEEYKNKNGNEKLDEEDKKEKNEDSKLGEDVVVSVADLAKNAQSRFKQHECSINHKQSLITMKTKANLSNRIDKKLFSQLEDEISYWKNILRRVVAVIKSLSSRGLPFRGQNEVIGSVHNGNFLMAIELVAQFDPFLACNSTLQAQHFSRYGNPGSGHTSYLLSTIYEDIMKLMANKIIHTIVDQIKKCKYFSLIIDSTPDITHTDQLSFIVRYVYEGIPVERFIQFIPSCGHKADGMKKAVLDTLESLNISINDCRG</sequence>
<dbReference type="Proteomes" id="UP000475862">
    <property type="component" value="Unassembled WGS sequence"/>
</dbReference>
<organism evidence="1 2">
    <name type="scientific">Aphis glycines</name>
    <name type="common">Soybean aphid</name>
    <dbReference type="NCBI Taxonomy" id="307491"/>
    <lineage>
        <taxon>Eukaryota</taxon>
        <taxon>Metazoa</taxon>
        <taxon>Ecdysozoa</taxon>
        <taxon>Arthropoda</taxon>
        <taxon>Hexapoda</taxon>
        <taxon>Insecta</taxon>
        <taxon>Pterygota</taxon>
        <taxon>Neoptera</taxon>
        <taxon>Paraneoptera</taxon>
        <taxon>Hemiptera</taxon>
        <taxon>Sternorrhyncha</taxon>
        <taxon>Aphidomorpha</taxon>
        <taxon>Aphidoidea</taxon>
        <taxon>Aphididae</taxon>
        <taxon>Aphidini</taxon>
        <taxon>Aphis</taxon>
        <taxon>Aphis</taxon>
    </lineage>
</organism>
<dbReference type="OrthoDB" id="6623035at2759"/>
<proteinExistence type="predicted"/>
<reference evidence="1 2" key="1">
    <citation type="submission" date="2019-08" db="EMBL/GenBank/DDBJ databases">
        <title>The genome of the soybean aphid Biotype 1, its phylome, world population structure and adaptation to the North American continent.</title>
        <authorList>
            <person name="Giordano R."/>
            <person name="Donthu R.K."/>
            <person name="Hernandez A.G."/>
            <person name="Wright C.L."/>
            <person name="Zimin A.V."/>
        </authorList>
    </citation>
    <scope>NUCLEOTIDE SEQUENCE [LARGE SCALE GENOMIC DNA]</scope>
    <source>
        <tissue evidence="1">Whole aphids</tissue>
    </source>
</reference>
<protein>
    <submittedName>
        <fullName evidence="1">Uncharacterized protein</fullName>
    </submittedName>
</protein>
<keyword evidence="2" id="KW-1185">Reference proteome</keyword>
<dbReference type="AlphaFoldDB" id="A0A6G0T1D3"/>
<comment type="caution">
    <text evidence="1">The sequence shown here is derived from an EMBL/GenBank/DDBJ whole genome shotgun (WGS) entry which is preliminary data.</text>
</comment>
<dbReference type="EMBL" id="VYZN01000068">
    <property type="protein sequence ID" value="KAE9524446.1"/>
    <property type="molecule type" value="Genomic_DNA"/>
</dbReference>
<accession>A0A6G0T1D3</accession>
<dbReference type="PANTHER" id="PTHR45749:SF23">
    <property type="entry name" value="ZINC FINGER MYM-TYPE PROTEIN 1-LIKE"/>
    <property type="match status" value="1"/>
</dbReference>
<evidence type="ECO:0000313" key="1">
    <source>
        <dbReference type="EMBL" id="KAE9524446.1"/>
    </source>
</evidence>
<name>A0A6G0T1D3_APHGL</name>
<dbReference type="PANTHER" id="PTHR45749">
    <property type="match status" value="1"/>
</dbReference>
<evidence type="ECO:0000313" key="2">
    <source>
        <dbReference type="Proteomes" id="UP000475862"/>
    </source>
</evidence>